<dbReference type="PANTHER" id="PTHR15948:SF0">
    <property type="entry name" value="GOLGI PH REGULATOR A-RELATED"/>
    <property type="match status" value="1"/>
</dbReference>
<feature type="coiled-coil region" evidence="5">
    <location>
        <begin position="299"/>
        <end position="326"/>
    </location>
</feature>
<evidence type="ECO:0000256" key="2">
    <source>
        <dbReference type="ARBA" id="ARBA00022692"/>
    </source>
</evidence>
<dbReference type="GO" id="GO:0009737">
    <property type="term" value="P:response to abscisic acid"/>
    <property type="evidence" value="ECO:0007669"/>
    <property type="project" value="TreeGrafter"/>
</dbReference>
<feature type="domain" description="Abscisic acid G-protein coupled receptor-like" evidence="7">
    <location>
        <begin position="333"/>
        <end position="459"/>
    </location>
</feature>
<keyword evidence="10" id="KW-1185">Reference proteome</keyword>
<protein>
    <submittedName>
        <fullName evidence="9">Uncharacterized protein</fullName>
    </submittedName>
</protein>
<comment type="caution">
    <text evidence="9">The sequence shown here is derived from an EMBL/GenBank/DDBJ whole genome shotgun (WGS) entry which is preliminary data.</text>
</comment>
<feature type="transmembrane region" description="Helical" evidence="6">
    <location>
        <begin position="6"/>
        <end position="24"/>
    </location>
</feature>
<sequence>MDLLGLAAATASFLACFGVGWWFLDRSLYNHLEEKDYKVQALWSLVFALSCNFIILVLFEIVDVMDPGLRLVAWYLTVYGMLVLLLGVLPYYHCYRLLSSAGSLRRSRVALVAGLLWLGLMYAFWHLGNYLPGVPQATEGIFSMKQAISRVGVLGTWMIAVLSGYAAVSFPYSYLSLFVRPVEAFEIAAMEEQCRQVQDSVEEKQRRIDLARQELERTAIGRKGLGSFGSLGLGLAGALGGGSGAHSPGLGLGGGNGGGASSAVLPGGAATGASLSSRLGSLVGGLVSWGHPTTPADTIRVLEAEVQSLESLRKTLFVELSELRSERSRALESRTLAGHCKNLLGYAMSAYCVYKMYTSLKALIFGEDLVSDTVGSALSFLLRRVSHGSINVDVKLLSQYLTLAFIGGVSAMSLRGFLRNLRKLFTFVRGAGTASSLVLLLTQVTGFYAVSSLLLIRKNVTGFYAVSSLLLIRKNVTGFYAVSSLLLIRKNVTGFYAVSSLLLIRKNVTGFYAVSSLLLIRKNVTGFYAVSSLLLIRKNVPLAYRASMDAAMGGQLDFQFFHRWFNGLFIASALVTFLLLYGQYQSHKYDSLELLPTTNAPRFKGRISSR</sequence>
<evidence type="ECO:0000256" key="4">
    <source>
        <dbReference type="ARBA" id="ARBA00023136"/>
    </source>
</evidence>
<organism evidence="9 10">
    <name type="scientific">Edaphochlamys debaryana</name>
    <dbReference type="NCBI Taxonomy" id="47281"/>
    <lineage>
        <taxon>Eukaryota</taxon>
        <taxon>Viridiplantae</taxon>
        <taxon>Chlorophyta</taxon>
        <taxon>core chlorophytes</taxon>
        <taxon>Chlorophyceae</taxon>
        <taxon>CS clade</taxon>
        <taxon>Chlamydomonadales</taxon>
        <taxon>Chlamydomonadales incertae sedis</taxon>
        <taxon>Edaphochlamys</taxon>
    </lineage>
</organism>
<dbReference type="Proteomes" id="UP000612055">
    <property type="component" value="Unassembled WGS sequence"/>
</dbReference>
<dbReference type="AlphaFoldDB" id="A0A835Y6B5"/>
<accession>A0A835Y6B5</accession>
<dbReference type="InterPro" id="IPR025969">
    <property type="entry name" value="ABA_GPCR_dom"/>
</dbReference>
<dbReference type="GO" id="GO:0010427">
    <property type="term" value="F:abscisic acid binding"/>
    <property type="evidence" value="ECO:0007669"/>
    <property type="project" value="TreeGrafter"/>
</dbReference>
<evidence type="ECO:0000256" key="3">
    <source>
        <dbReference type="ARBA" id="ARBA00022989"/>
    </source>
</evidence>
<evidence type="ECO:0000313" key="10">
    <source>
        <dbReference type="Proteomes" id="UP000612055"/>
    </source>
</evidence>
<dbReference type="EMBL" id="JAEHOE010000049">
    <property type="protein sequence ID" value="KAG2491824.1"/>
    <property type="molecule type" value="Genomic_DNA"/>
</dbReference>
<proteinExistence type="predicted"/>
<feature type="coiled-coil region" evidence="5">
    <location>
        <begin position="187"/>
        <end position="214"/>
    </location>
</feature>
<comment type="subcellular location">
    <subcellularLocation>
        <location evidence="1">Membrane</location>
        <topology evidence="1">Multi-pass membrane protein</topology>
    </subcellularLocation>
</comment>
<dbReference type="InterPro" id="IPR022535">
    <property type="entry name" value="Golgi_pH-regulator_cons_dom"/>
</dbReference>
<feature type="transmembrane region" description="Helical" evidence="6">
    <location>
        <begin position="564"/>
        <end position="582"/>
    </location>
</feature>
<dbReference type="Pfam" id="PF12430">
    <property type="entry name" value="ABA_GPCR"/>
    <property type="match status" value="2"/>
</dbReference>
<evidence type="ECO:0000259" key="7">
    <source>
        <dbReference type="Pfam" id="PF12430"/>
    </source>
</evidence>
<gene>
    <name evidence="9" type="ORF">HYH03_009781</name>
</gene>
<feature type="transmembrane region" description="Helical" evidence="6">
    <location>
        <begin position="147"/>
        <end position="168"/>
    </location>
</feature>
<evidence type="ECO:0000256" key="6">
    <source>
        <dbReference type="SAM" id="Phobius"/>
    </source>
</evidence>
<feature type="transmembrane region" description="Helical" evidence="6">
    <location>
        <begin position="71"/>
        <end position="89"/>
    </location>
</feature>
<feature type="transmembrane region" description="Helical" evidence="6">
    <location>
        <begin position="400"/>
        <end position="418"/>
    </location>
</feature>
<keyword evidence="4 6" id="KW-0472">Membrane</keyword>
<feature type="domain" description="Abscisic acid G-protein coupled receptor-like" evidence="7">
    <location>
        <begin position="517"/>
        <end position="581"/>
    </location>
</feature>
<feature type="transmembrane region" description="Helical" evidence="6">
    <location>
        <begin position="45"/>
        <end position="65"/>
    </location>
</feature>
<feature type="transmembrane region" description="Helical" evidence="6">
    <location>
        <begin position="109"/>
        <end position="127"/>
    </location>
</feature>
<evidence type="ECO:0000256" key="5">
    <source>
        <dbReference type="SAM" id="Coils"/>
    </source>
</evidence>
<name>A0A835Y6B5_9CHLO</name>
<dbReference type="GO" id="GO:0016020">
    <property type="term" value="C:membrane"/>
    <property type="evidence" value="ECO:0007669"/>
    <property type="project" value="UniProtKB-SubCell"/>
</dbReference>
<reference evidence="9" key="1">
    <citation type="journal article" date="2020" name="bioRxiv">
        <title>Comparative genomics of Chlamydomonas.</title>
        <authorList>
            <person name="Craig R.J."/>
            <person name="Hasan A.R."/>
            <person name="Ness R.W."/>
            <person name="Keightley P.D."/>
        </authorList>
    </citation>
    <scope>NUCLEOTIDE SEQUENCE</scope>
    <source>
        <strain evidence="9">CCAP 11/70</strain>
    </source>
</reference>
<keyword evidence="5" id="KW-0175">Coiled coil</keyword>
<evidence type="ECO:0000256" key="1">
    <source>
        <dbReference type="ARBA" id="ARBA00004141"/>
    </source>
</evidence>
<feature type="domain" description="Golgi pH regulator conserved" evidence="8">
    <location>
        <begin position="141"/>
        <end position="208"/>
    </location>
</feature>
<keyword evidence="2 6" id="KW-0812">Transmembrane</keyword>
<keyword evidence="3 6" id="KW-1133">Transmembrane helix</keyword>
<dbReference type="OrthoDB" id="264392at2759"/>
<feature type="transmembrane region" description="Helical" evidence="6">
    <location>
        <begin position="438"/>
        <end position="456"/>
    </location>
</feature>
<dbReference type="Pfam" id="PF12537">
    <property type="entry name" value="GPHR_N"/>
    <property type="match status" value="1"/>
</dbReference>
<feature type="transmembrane region" description="Helical" evidence="6">
    <location>
        <begin position="463"/>
        <end position="488"/>
    </location>
</feature>
<dbReference type="PANTHER" id="PTHR15948">
    <property type="entry name" value="G-PROTEIN COUPLED RECEPTOR 89-RELATED"/>
    <property type="match status" value="1"/>
</dbReference>
<dbReference type="InterPro" id="IPR015672">
    <property type="entry name" value="GPHR/GTG"/>
</dbReference>
<evidence type="ECO:0000313" key="9">
    <source>
        <dbReference type="EMBL" id="KAG2491824.1"/>
    </source>
</evidence>
<evidence type="ECO:0000259" key="8">
    <source>
        <dbReference type="Pfam" id="PF12537"/>
    </source>
</evidence>